<accession>A0A7S2KE78</accession>
<proteinExistence type="predicted"/>
<feature type="signal peptide" evidence="1">
    <location>
        <begin position="1"/>
        <end position="18"/>
    </location>
</feature>
<dbReference type="AlphaFoldDB" id="A0A7S2KE78"/>
<dbReference type="EMBL" id="HBGW01045633">
    <property type="protein sequence ID" value="CAD9572837.1"/>
    <property type="molecule type" value="Transcribed_RNA"/>
</dbReference>
<keyword evidence="1" id="KW-0732">Signal</keyword>
<gene>
    <name evidence="2" type="ORF">BRAN1462_LOCUS28960</name>
</gene>
<evidence type="ECO:0000313" key="2">
    <source>
        <dbReference type="EMBL" id="CAD9572837.1"/>
    </source>
</evidence>
<organism evidence="2">
    <name type="scientific">Zooxanthella nutricula</name>
    <dbReference type="NCBI Taxonomy" id="1333877"/>
    <lineage>
        <taxon>Eukaryota</taxon>
        <taxon>Sar</taxon>
        <taxon>Alveolata</taxon>
        <taxon>Dinophyceae</taxon>
        <taxon>Peridiniales</taxon>
        <taxon>Peridiniales incertae sedis</taxon>
        <taxon>Zooxanthella</taxon>
    </lineage>
</organism>
<sequence>MALARVAPLALAAAGAAAAPGGWIARLEANGFAVQEGEYGFFDMQTCKAADTCYAINPLTPYGLSWLPRHPREAAAQVGYENSCVRHRICRGNASRPLSPSWRVDRGETVVILGRTPPESVYWSFAPTLYTRYHPAPFLPRPGSVDRMLVACPPALLRGNRCEVFSGVNDPVNHLTANTSGRGAPFAVDFALVLSWDASSERRTLDELRRAGHENVNVLRFPGGAGRLGVVAGDEDEWMAILRVEGIKDEQQAKAFYAGAPYRTFRVTPPASFVVQDEALFASFDGRMRERATGGRESAGGVGFEQLRRALKRVQLEILREEEASWRGVRRHVAATKFETFVNDSGYECLAHGTKCAGDCRDTIYAKATFLTRQMECMPLPSVGPCNPAETALLSEEEGDAFFAFGVNHQLTGQALYSSVTGYNFPKLAAVTGAIADDAYAGTAERYLGPADAAARYLWVVKFARSCAGSAGLCVEIPAASEDPAVSPLALHEPLFFLERMYVNPKTNSGPAVSETILGGLLHFKPQRSIVV</sequence>
<feature type="chain" id="PRO_5030654964" evidence="1">
    <location>
        <begin position="19"/>
        <end position="532"/>
    </location>
</feature>
<name>A0A7S2KE78_9DINO</name>
<evidence type="ECO:0000256" key="1">
    <source>
        <dbReference type="SAM" id="SignalP"/>
    </source>
</evidence>
<protein>
    <submittedName>
        <fullName evidence="2">Uncharacterized protein</fullName>
    </submittedName>
</protein>
<reference evidence="2" key="1">
    <citation type="submission" date="2021-01" db="EMBL/GenBank/DDBJ databases">
        <authorList>
            <person name="Corre E."/>
            <person name="Pelletier E."/>
            <person name="Niang G."/>
            <person name="Scheremetjew M."/>
            <person name="Finn R."/>
            <person name="Kale V."/>
            <person name="Holt S."/>
            <person name="Cochrane G."/>
            <person name="Meng A."/>
            <person name="Brown T."/>
            <person name="Cohen L."/>
        </authorList>
    </citation>
    <scope>NUCLEOTIDE SEQUENCE</scope>
    <source>
        <strain evidence="2">RCC3387</strain>
    </source>
</reference>